<name>A0AC60W8K0_9ARCH</name>
<dbReference type="Proteomes" id="UP000591542">
    <property type="component" value="Unassembled WGS sequence"/>
</dbReference>
<evidence type="ECO:0000313" key="1">
    <source>
        <dbReference type="EMBL" id="MBA4463443.1"/>
    </source>
</evidence>
<feature type="non-terminal residue" evidence="1">
    <location>
        <position position="95"/>
    </location>
</feature>
<comment type="caution">
    <text evidence="1">The sequence shown here is derived from an EMBL/GenBank/DDBJ whole genome shotgun (WGS) entry which is preliminary data.</text>
</comment>
<organism evidence="1 2">
    <name type="scientific">Candidatus Nitrosomaritimum aestuariumsis</name>
    <dbReference type="NCBI Taxonomy" id="3342354"/>
    <lineage>
        <taxon>Archaea</taxon>
        <taxon>Nitrososphaerota</taxon>
        <taxon>Nitrososphaeria</taxon>
        <taxon>Nitrosopumilales</taxon>
        <taxon>Nitrosopumilaceae</taxon>
        <taxon>Candidatus Nitrosomaritimum</taxon>
    </lineage>
</organism>
<sequence length="95" mass="10093">MNLTYGIIIVVGLLIAGILGIIATDPGYLENAPPKPGIEKPVICTNEDNPMCGVDGVTYDNLCKMHLADVELSYKGKCVAIDPTETEVVMDEPSA</sequence>
<evidence type="ECO:0000313" key="2">
    <source>
        <dbReference type="Proteomes" id="UP000591542"/>
    </source>
</evidence>
<proteinExistence type="predicted"/>
<accession>A0AC60W8K0</accession>
<protein>
    <submittedName>
        <fullName evidence="1">Uncharacterized protein</fullName>
    </submittedName>
</protein>
<dbReference type="EMBL" id="JACEMX010000093">
    <property type="protein sequence ID" value="MBA4463443.1"/>
    <property type="molecule type" value="Genomic_DNA"/>
</dbReference>
<reference evidence="1 2" key="1">
    <citation type="journal article" date="2020" name="Appl. Environ. Microbiol.">
        <title>Genomic Characteristics of a Novel Species of Ammonia-Oxidizing Archaea from the Jiulong River Estuary.</title>
        <authorList>
            <person name="Zou D."/>
            <person name="Wan R."/>
            <person name="Han L."/>
            <person name="Xu M.N."/>
            <person name="Liu Y."/>
            <person name="Liu H."/>
            <person name="Kao S.J."/>
            <person name="Li M."/>
        </authorList>
    </citation>
    <scope>NUCLEOTIDE SEQUENCE [LARGE SCALE GENOMIC DNA]</scope>
    <source>
        <strain evidence="1">S2bin1</strain>
    </source>
</reference>
<gene>
    <name evidence="1" type="ORF">H2B01_04580</name>
</gene>